<dbReference type="InterPro" id="IPR015590">
    <property type="entry name" value="Aldehyde_DH_dom"/>
</dbReference>
<feature type="active site" evidence="7">
    <location>
        <position position="266"/>
    </location>
</feature>
<dbReference type="PROSITE" id="PS00070">
    <property type="entry name" value="ALDEHYDE_DEHYDR_CYS"/>
    <property type="match status" value="1"/>
</dbReference>
<gene>
    <name evidence="10" type="ORF">QQS21_011906</name>
</gene>
<dbReference type="InterPro" id="IPR016163">
    <property type="entry name" value="Ald_DH_C"/>
</dbReference>
<dbReference type="GO" id="GO:0004777">
    <property type="term" value="F:succinate-semialdehyde dehydrogenase (NAD+) activity"/>
    <property type="evidence" value="ECO:0007669"/>
    <property type="project" value="TreeGrafter"/>
</dbReference>
<keyword evidence="3 8" id="KW-0560">Oxidoreductase</keyword>
<dbReference type="PANTHER" id="PTHR43353:SF6">
    <property type="entry name" value="CYTOPLASMIC ALDEHYDE DEHYDROGENASE (EUROFUNG)"/>
    <property type="match status" value="1"/>
</dbReference>
<evidence type="ECO:0000256" key="1">
    <source>
        <dbReference type="ARBA" id="ARBA00005176"/>
    </source>
</evidence>
<evidence type="ECO:0000256" key="2">
    <source>
        <dbReference type="ARBA" id="ARBA00009986"/>
    </source>
</evidence>
<comment type="catalytic activity">
    <reaction evidence="5">
        <text>succinate semialdehyde + NAD(+) + H2O = succinate + NADH + 2 H(+)</text>
        <dbReference type="Rhea" id="RHEA:13217"/>
        <dbReference type="ChEBI" id="CHEBI:15377"/>
        <dbReference type="ChEBI" id="CHEBI:15378"/>
        <dbReference type="ChEBI" id="CHEBI:30031"/>
        <dbReference type="ChEBI" id="CHEBI:57540"/>
        <dbReference type="ChEBI" id="CHEBI:57706"/>
        <dbReference type="ChEBI" id="CHEBI:57945"/>
        <dbReference type="EC" id="1.2.1.16"/>
    </reaction>
</comment>
<evidence type="ECO:0000256" key="8">
    <source>
        <dbReference type="RuleBase" id="RU003345"/>
    </source>
</evidence>
<comment type="caution">
    <text evidence="10">The sequence shown here is derived from an EMBL/GenBank/DDBJ whole genome shotgun (WGS) entry which is preliminary data.</text>
</comment>
<dbReference type="InterPro" id="IPR029510">
    <property type="entry name" value="Ald_DH_CS_GLU"/>
</dbReference>
<proteinExistence type="inferred from homology"/>
<protein>
    <recommendedName>
        <fullName evidence="6">succinate-semialdehyde dehydrogenase [NAD(P)(+)]</fullName>
        <ecNumber evidence="6">1.2.1.16</ecNumber>
    </recommendedName>
</protein>
<feature type="domain" description="Aldehyde dehydrogenase" evidence="9">
    <location>
        <begin position="31"/>
        <end position="489"/>
    </location>
</feature>
<dbReference type="CDD" id="cd07103">
    <property type="entry name" value="ALDH_F5_SSADH_GabD"/>
    <property type="match status" value="1"/>
</dbReference>
<dbReference type="Pfam" id="PF00171">
    <property type="entry name" value="Aldedh"/>
    <property type="match status" value="1"/>
</dbReference>
<evidence type="ECO:0000256" key="5">
    <source>
        <dbReference type="ARBA" id="ARBA00052698"/>
    </source>
</evidence>
<dbReference type="GO" id="GO:0009450">
    <property type="term" value="P:gamma-aminobutyric acid catabolic process"/>
    <property type="evidence" value="ECO:0007669"/>
    <property type="project" value="TreeGrafter"/>
</dbReference>
<organism evidence="10 11">
    <name type="scientific">Conoideocrella luteorostrata</name>
    <dbReference type="NCBI Taxonomy" id="1105319"/>
    <lineage>
        <taxon>Eukaryota</taxon>
        <taxon>Fungi</taxon>
        <taxon>Dikarya</taxon>
        <taxon>Ascomycota</taxon>
        <taxon>Pezizomycotina</taxon>
        <taxon>Sordariomycetes</taxon>
        <taxon>Hypocreomycetidae</taxon>
        <taxon>Hypocreales</taxon>
        <taxon>Clavicipitaceae</taxon>
        <taxon>Conoideocrella</taxon>
    </lineage>
</organism>
<dbReference type="PROSITE" id="PS00687">
    <property type="entry name" value="ALDEHYDE_DEHYDR_GLU"/>
    <property type="match status" value="1"/>
</dbReference>
<dbReference type="InterPro" id="IPR016162">
    <property type="entry name" value="Ald_DH_N"/>
</dbReference>
<dbReference type="EMBL" id="JASWJB010000443">
    <property type="protein sequence ID" value="KAK2590401.1"/>
    <property type="molecule type" value="Genomic_DNA"/>
</dbReference>
<evidence type="ECO:0000256" key="4">
    <source>
        <dbReference type="ARBA" id="ARBA00050387"/>
    </source>
</evidence>
<dbReference type="Proteomes" id="UP001251528">
    <property type="component" value="Unassembled WGS sequence"/>
</dbReference>
<evidence type="ECO:0000313" key="11">
    <source>
        <dbReference type="Proteomes" id="UP001251528"/>
    </source>
</evidence>
<evidence type="ECO:0000313" key="10">
    <source>
        <dbReference type="EMBL" id="KAK2590401.1"/>
    </source>
</evidence>
<sequence>MPSNENYHKNAISKLNNGGLFIQDAFIDGNWVPKSLKFEVYEPSTATVLGSVASCDVNDFRQAIQSASSAQSKFFESTTAVGRGALLKRWHDLIMANKDDLATILSLENGKTLSEASGEVGYAASFIAWFAEEATRSYGVTIPSSSPNTSLMTIHEPVGVCGIITPWNFPAAMITRKVAPALAAGCSVVIKPPSETPFSCLALTKLAVDAGLPPAIIQVCPTKDRAAATELAKDPLVKKISFTGSTNVGKMLAKLSAETLKKVSLELGGNAPFIVFNDADVDLAVEGAMFCKFRCSGQTCVCANRFYVQSGISKSFTEKLVEKVRALQLGPGLDPKTTQGPLVNKAAVNKVREHITDATSKGAKIEYGDTAYGSDGFFHQPTVLSGVRQDMQVAKEETFGPLAPIIVFEDEEEAIRLANDTEFGLAGYFYSKDVSRVMRVAQKLQVGMVGANTGKISAAEAPFGGIKESGYGKEGSLYGLREYQITKSITIGNINSTT</sequence>
<comment type="pathway">
    <text evidence="1">Amino-acid degradation; 4-aminobutanoate degradation.</text>
</comment>
<reference evidence="10" key="1">
    <citation type="submission" date="2023-06" db="EMBL/GenBank/DDBJ databases">
        <title>Conoideocrella luteorostrata (Hypocreales: Clavicipitaceae), a potential biocontrol fungus for elongate hemlock scale in United States Christmas tree production areas.</title>
        <authorList>
            <person name="Barrett H."/>
            <person name="Lovett B."/>
            <person name="Macias A.M."/>
            <person name="Stajich J.E."/>
            <person name="Kasson M.T."/>
        </authorList>
    </citation>
    <scope>NUCLEOTIDE SEQUENCE</scope>
    <source>
        <strain evidence="10">ARSEF 14590</strain>
    </source>
</reference>
<dbReference type="Gene3D" id="3.40.309.10">
    <property type="entry name" value="Aldehyde Dehydrogenase, Chain A, domain 2"/>
    <property type="match status" value="1"/>
</dbReference>
<evidence type="ECO:0000259" key="9">
    <source>
        <dbReference type="Pfam" id="PF00171"/>
    </source>
</evidence>
<name>A0AAJ0CCE7_9HYPO</name>
<comment type="similarity">
    <text evidence="2 8">Belongs to the aldehyde dehydrogenase family.</text>
</comment>
<dbReference type="InterPro" id="IPR050740">
    <property type="entry name" value="Aldehyde_DH_Superfamily"/>
</dbReference>
<dbReference type="FunFam" id="3.40.309.10:FF:000004">
    <property type="entry name" value="Succinate-semialdehyde dehydrogenase I"/>
    <property type="match status" value="1"/>
</dbReference>
<comment type="catalytic activity">
    <reaction evidence="4">
        <text>succinate semialdehyde + NADP(+) + H2O = succinate + NADPH + 2 H(+)</text>
        <dbReference type="Rhea" id="RHEA:13213"/>
        <dbReference type="ChEBI" id="CHEBI:15377"/>
        <dbReference type="ChEBI" id="CHEBI:15378"/>
        <dbReference type="ChEBI" id="CHEBI:30031"/>
        <dbReference type="ChEBI" id="CHEBI:57706"/>
        <dbReference type="ChEBI" id="CHEBI:57783"/>
        <dbReference type="ChEBI" id="CHEBI:58349"/>
        <dbReference type="EC" id="1.2.1.16"/>
    </reaction>
</comment>
<keyword evidence="11" id="KW-1185">Reference proteome</keyword>
<evidence type="ECO:0000256" key="7">
    <source>
        <dbReference type="PROSITE-ProRule" id="PRU10007"/>
    </source>
</evidence>
<evidence type="ECO:0000256" key="3">
    <source>
        <dbReference type="ARBA" id="ARBA00023002"/>
    </source>
</evidence>
<dbReference type="Gene3D" id="3.40.605.10">
    <property type="entry name" value="Aldehyde Dehydrogenase, Chain A, domain 1"/>
    <property type="match status" value="1"/>
</dbReference>
<dbReference type="FunFam" id="3.40.605.10:FF:000005">
    <property type="entry name" value="Succinate-semialdehyde dehydrogenase I"/>
    <property type="match status" value="1"/>
</dbReference>
<dbReference type="AlphaFoldDB" id="A0AAJ0CCE7"/>
<dbReference type="PANTHER" id="PTHR43353">
    <property type="entry name" value="SUCCINATE-SEMIALDEHYDE DEHYDROGENASE, MITOCHONDRIAL"/>
    <property type="match status" value="1"/>
</dbReference>
<accession>A0AAJ0CCE7</accession>
<dbReference type="InterPro" id="IPR016160">
    <property type="entry name" value="Ald_DH_CS_CYS"/>
</dbReference>
<evidence type="ECO:0000256" key="6">
    <source>
        <dbReference type="ARBA" id="ARBA00067047"/>
    </source>
</evidence>
<dbReference type="SUPFAM" id="SSF53720">
    <property type="entry name" value="ALDH-like"/>
    <property type="match status" value="1"/>
</dbReference>
<dbReference type="EC" id="1.2.1.16" evidence="6"/>
<dbReference type="InterPro" id="IPR016161">
    <property type="entry name" value="Ald_DH/histidinol_DH"/>
</dbReference>